<keyword evidence="1" id="KW-0812">Transmembrane</keyword>
<protein>
    <submittedName>
        <fullName evidence="2">Uncharacterized protein</fullName>
    </submittedName>
</protein>
<feature type="transmembrane region" description="Helical" evidence="1">
    <location>
        <begin position="29"/>
        <end position="54"/>
    </location>
</feature>
<feature type="transmembrane region" description="Helical" evidence="1">
    <location>
        <begin position="401"/>
        <end position="425"/>
    </location>
</feature>
<evidence type="ECO:0000313" key="2">
    <source>
        <dbReference type="EMBL" id="UYP46584.1"/>
    </source>
</evidence>
<accession>A0ABY6HSV2</accession>
<keyword evidence="3" id="KW-1185">Reference proteome</keyword>
<feature type="transmembrane region" description="Helical" evidence="1">
    <location>
        <begin position="74"/>
        <end position="104"/>
    </location>
</feature>
<feature type="transmembrane region" description="Helical" evidence="1">
    <location>
        <begin position="152"/>
        <end position="170"/>
    </location>
</feature>
<evidence type="ECO:0000256" key="1">
    <source>
        <dbReference type="SAM" id="Phobius"/>
    </source>
</evidence>
<feature type="transmembrane region" description="Helical" evidence="1">
    <location>
        <begin position="273"/>
        <end position="296"/>
    </location>
</feature>
<feature type="transmembrane region" description="Helical" evidence="1">
    <location>
        <begin position="370"/>
        <end position="389"/>
    </location>
</feature>
<feature type="transmembrane region" description="Helical" evidence="1">
    <location>
        <begin position="472"/>
        <end position="491"/>
    </location>
</feature>
<feature type="transmembrane region" description="Helical" evidence="1">
    <location>
        <begin position="182"/>
        <end position="204"/>
    </location>
</feature>
<keyword evidence="1" id="KW-1133">Transmembrane helix</keyword>
<gene>
    <name evidence="2" type="ORF">NEF87_002869</name>
</gene>
<dbReference type="Proteomes" id="UP001208689">
    <property type="component" value="Chromosome"/>
</dbReference>
<evidence type="ECO:0000313" key="3">
    <source>
        <dbReference type="Proteomes" id="UP001208689"/>
    </source>
</evidence>
<reference evidence="2" key="1">
    <citation type="submission" date="2022-09" db="EMBL/GenBank/DDBJ databases">
        <title>Actin cytoskeleton and complex cell architecture in an #Asgard archaeon.</title>
        <authorList>
            <person name="Ponce Toledo R.I."/>
            <person name="Schleper C."/>
            <person name="Rodrigues Oliveira T."/>
            <person name="Wollweber F."/>
            <person name="Xu J."/>
            <person name="Rittmann S."/>
            <person name="Klingl A."/>
            <person name="Pilhofer M."/>
        </authorList>
    </citation>
    <scope>NUCLEOTIDE SEQUENCE</scope>
    <source>
        <strain evidence="2">B-35</strain>
    </source>
</reference>
<organism evidence="2 3">
    <name type="scientific">Candidatus Lokiarchaeum ossiferum</name>
    <dbReference type="NCBI Taxonomy" id="2951803"/>
    <lineage>
        <taxon>Archaea</taxon>
        <taxon>Promethearchaeati</taxon>
        <taxon>Promethearchaeota</taxon>
        <taxon>Promethearchaeia</taxon>
        <taxon>Promethearchaeales</taxon>
        <taxon>Promethearchaeaceae</taxon>
        <taxon>Candidatus Lokiarchaeum</taxon>
    </lineage>
</organism>
<keyword evidence="1" id="KW-0472">Membrane</keyword>
<dbReference type="EMBL" id="CP104013">
    <property type="protein sequence ID" value="UYP46584.1"/>
    <property type="molecule type" value="Genomic_DNA"/>
</dbReference>
<proteinExistence type="predicted"/>
<name>A0ABY6HSV2_9ARCH</name>
<sequence length="492" mass="56663">MQREPSIPQLKENHITYEKQEMKGETVHFVSLPWSYLLAGLALFIVGILDYNLLGNLIGHPEHPTTGEYIGQGIAVFLGGVSFFYTVGLIPLIVGIFMLIYCLFSMKKIEIANNGSLCKIQERKLVFPTFSEINLPDINQIKYTNTGLKFKHTWILLFIPMAVRILQFGIPLFGEPLAQDEILPTMMVITALIDILVAIFILLYPNHQLTFDSEWKKYILNFFPMKKNQEISEEVCKLLDLYIDPSETEENLWEVFRNQNDSKGGKQGKQRNYFRIIFSMIVLIASIIGTSAEFLWGTDLSMVGLTFGAYVLLQAFQNDLSEETLVTIDQHQKKSKYRVKNGRYWTSIRFCDIDLKNGLWRKTQFRSVNFTDILGMGLLVYLSTLEFLWSWRFLNIFNGLILVDLILTTIMWGVIICGCFIYLLIPLNYLVFNYGNSQDSYQIYPPTTKFISVGDFHTLKKSLFLPSLKKESIFRIFGFAIIVLLTLITAIF</sequence>